<accession>X1EGB6</accession>
<name>X1EGB6_9ZZZZ</name>
<evidence type="ECO:0000313" key="1">
    <source>
        <dbReference type="EMBL" id="GAH31642.1"/>
    </source>
</evidence>
<comment type="caution">
    <text evidence="1">The sequence shown here is derived from an EMBL/GenBank/DDBJ whole genome shotgun (WGS) entry which is preliminary data.</text>
</comment>
<dbReference type="EMBL" id="BARU01011545">
    <property type="protein sequence ID" value="GAH31642.1"/>
    <property type="molecule type" value="Genomic_DNA"/>
</dbReference>
<dbReference type="AlphaFoldDB" id="X1EGB6"/>
<sequence length="35" mass="4088">WQYMIMTILYCYANKEREGGGAKFLLPAELGYFLP</sequence>
<proteinExistence type="predicted"/>
<organism evidence="1">
    <name type="scientific">marine sediment metagenome</name>
    <dbReference type="NCBI Taxonomy" id="412755"/>
    <lineage>
        <taxon>unclassified sequences</taxon>
        <taxon>metagenomes</taxon>
        <taxon>ecological metagenomes</taxon>
    </lineage>
</organism>
<feature type="non-terminal residue" evidence="1">
    <location>
        <position position="1"/>
    </location>
</feature>
<protein>
    <submittedName>
        <fullName evidence="1">Uncharacterized protein</fullName>
    </submittedName>
</protein>
<reference evidence="1" key="1">
    <citation type="journal article" date="2014" name="Front. Microbiol.">
        <title>High frequency of phylogenetically diverse reductive dehalogenase-homologous genes in deep subseafloor sedimentary metagenomes.</title>
        <authorList>
            <person name="Kawai M."/>
            <person name="Futagami T."/>
            <person name="Toyoda A."/>
            <person name="Takaki Y."/>
            <person name="Nishi S."/>
            <person name="Hori S."/>
            <person name="Arai W."/>
            <person name="Tsubouchi T."/>
            <person name="Morono Y."/>
            <person name="Uchiyama I."/>
            <person name="Ito T."/>
            <person name="Fujiyama A."/>
            <person name="Inagaki F."/>
            <person name="Takami H."/>
        </authorList>
    </citation>
    <scope>NUCLEOTIDE SEQUENCE</scope>
    <source>
        <strain evidence="1">Expedition CK06-06</strain>
    </source>
</reference>
<gene>
    <name evidence="1" type="ORF">S03H2_21634</name>
</gene>